<evidence type="ECO:0000313" key="1">
    <source>
        <dbReference type="EMBL" id="MBA9004914.1"/>
    </source>
</evidence>
<accession>A0A7W3MZU7</accession>
<dbReference type="Proteomes" id="UP000539313">
    <property type="component" value="Unassembled WGS sequence"/>
</dbReference>
<comment type="caution">
    <text evidence="1">The sequence shown here is derived from an EMBL/GenBank/DDBJ whole genome shotgun (WGS) entry which is preliminary data.</text>
</comment>
<protein>
    <submittedName>
        <fullName evidence="1">Uncharacterized protein</fullName>
    </submittedName>
</protein>
<dbReference type="AlphaFoldDB" id="A0A7W3MZU7"/>
<dbReference type="RefSeq" id="WP_182706231.1">
    <property type="nucleotide sequence ID" value="NZ_JACJII010000001.1"/>
</dbReference>
<proteinExistence type="predicted"/>
<evidence type="ECO:0000313" key="2">
    <source>
        <dbReference type="Proteomes" id="UP000539313"/>
    </source>
</evidence>
<name>A0A7W3MZU7_9ACTN</name>
<keyword evidence="2" id="KW-1185">Reference proteome</keyword>
<organism evidence="1 2">
    <name type="scientific">Thermomonospora cellulosilytica</name>
    <dbReference type="NCBI Taxonomy" id="1411118"/>
    <lineage>
        <taxon>Bacteria</taxon>
        <taxon>Bacillati</taxon>
        <taxon>Actinomycetota</taxon>
        <taxon>Actinomycetes</taxon>
        <taxon>Streptosporangiales</taxon>
        <taxon>Thermomonosporaceae</taxon>
        <taxon>Thermomonospora</taxon>
    </lineage>
</organism>
<reference evidence="1 2" key="1">
    <citation type="submission" date="2020-08" db="EMBL/GenBank/DDBJ databases">
        <title>Sequencing the genomes of 1000 actinobacteria strains.</title>
        <authorList>
            <person name="Klenk H.-P."/>
        </authorList>
    </citation>
    <scope>NUCLEOTIDE SEQUENCE [LARGE SCALE GENOMIC DNA]</scope>
    <source>
        <strain evidence="1 2">DSM 45823</strain>
    </source>
</reference>
<dbReference type="EMBL" id="JACJII010000001">
    <property type="protein sequence ID" value="MBA9004914.1"/>
    <property type="molecule type" value="Genomic_DNA"/>
</dbReference>
<sequence>MRPERNARSSTAPGLALPALREVYQAYVRAAAELETMPGPLQAELWASAQLAALEKAAPHEAGHRMAVGDLIAELHRARTPATRTFLLAIAAMGPEWSRRAAAKAAAALTRTTTPSWTDALGKVTPGPVWLLQEGPLDGDRVICEFRYTPTEAGDQAGPHHALAVRLTPDIGIPTEIIVVGDVPALMADARKAVQAELCTVQPLARQTAAHRLRSALTTAHPLPEDCHPPLPFARHRASVL</sequence>
<gene>
    <name evidence="1" type="ORF">HNR21_003796</name>
</gene>